<organism evidence="1">
    <name type="scientific">uncultured Caudovirales phage</name>
    <dbReference type="NCBI Taxonomy" id="2100421"/>
    <lineage>
        <taxon>Viruses</taxon>
        <taxon>Duplodnaviria</taxon>
        <taxon>Heunggongvirae</taxon>
        <taxon>Uroviricota</taxon>
        <taxon>Caudoviricetes</taxon>
        <taxon>Peduoviridae</taxon>
        <taxon>Maltschvirus</taxon>
        <taxon>Maltschvirus maltsch</taxon>
    </lineage>
</organism>
<name>A0A6J5KJQ6_9CAUD</name>
<protein>
    <submittedName>
        <fullName evidence="1">Uncharacterized protein</fullName>
    </submittedName>
</protein>
<proteinExistence type="predicted"/>
<sequence length="756" mass="81295">MSRPPIQPSGQIVPIWQSFNAGELSPLLDGRTDQEKYFSGAKTMQNFLPTVAGPAVRRAGTRYLNPTKNGGAVQLVPFTFSAAQSYVLEFGDSYLRFWVNRGLLQSSGVPYEIATPFAAANLLNSSGASNLRTTQSADTMWMATYDGSIQPQTLRRAGATNWSIAANNFPNGPFKDVDPTQTITVSASAATGTGVTITASTSIFTANDVGTAFYMETGDPTGDTLWESAKSYTVGSRIRYSGNVYQCTATSGAGGGAAVTTQKNAYPPVHLIGLASDGINKWLYLHSGYGWGTITAQTGTTATINVTSRIPDDSVGSGTTTRWAKAAFSATEGWPTDVTFFKQRLVFSRGRQLFMSQVGSYDNFTEREGPDITSATAINLTLTEDKLDNVRWMVQSRALLCGTSVSELSIQEQTQQKVFAADNVQNVPQSQYGSGGTHPIRVGEAVLFVQRSGKRVREMKYDYSIDRYKAEDLNVLAPHVADAGIIGMDFALEPDNQLWAVLSSGKLAVLTYNRERGVVGWTPVLLGGTSDEGAWGAVENVAVIPKPDATRDDVWLVVRRTINGNTVRYVEIVEDYRLCEAGVQYSFFVDCGLTYSGSPATVISGLGHLEGQTVQLLVDGSTHADRVVSSGSVTLDRPGSVVNVGLKFTSILQTMRPDMGAQNGSGQSRRRSVSQAVFRFVNSVGGKFGPNLANLNPVPTLNPRTAIGTPAKLFSGDTDQLVFPANMDTDGFVVFVQDQPLPTTLVAIIARMQVND</sequence>
<accession>A0A6J5KJQ6</accession>
<evidence type="ECO:0000313" key="1">
    <source>
        <dbReference type="EMBL" id="CAB4121117.1"/>
    </source>
</evidence>
<dbReference type="EMBL" id="LR796143">
    <property type="protein sequence ID" value="CAB4121117.1"/>
    <property type="molecule type" value="Genomic_DNA"/>
</dbReference>
<gene>
    <name evidence="1" type="ORF">UFOVP6_22</name>
</gene>
<reference evidence="1" key="1">
    <citation type="submission" date="2020-04" db="EMBL/GenBank/DDBJ databases">
        <authorList>
            <person name="Chiriac C."/>
            <person name="Salcher M."/>
            <person name="Ghai R."/>
            <person name="Kavagutti S V."/>
        </authorList>
    </citation>
    <scope>NUCLEOTIDE SEQUENCE</scope>
</reference>